<evidence type="ECO:0000313" key="4">
    <source>
        <dbReference type="Proteomes" id="UP000009011"/>
    </source>
</evidence>
<evidence type="ECO:0000256" key="2">
    <source>
        <dbReference type="HAMAP-Rule" id="MF_01678"/>
    </source>
</evidence>
<feature type="binding site" evidence="2">
    <location>
        <begin position="47"/>
        <end position="49"/>
    </location>
    <ligand>
        <name>substrate</name>
    </ligand>
</feature>
<dbReference type="InterPro" id="IPR000649">
    <property type="entry name" value="IF-2B-related"/>
</dbReference>
<dbReference type="STRING" id="1191523.MROS_2601"/>
<dbReference type="PATRIC" id="fig|1191523.3.peg.2736"/>
<dbReference type="GO" id="GO:0019509">
    <property type="term" value="P:L-methionine salvage from methylthioadenosine"/>
    <property type="evidence" value="ECO:0007669"/>
    <property type="project" value="UniProtKB-UniRule"/>
</dbReference>
<dbReference type="HOGENOM" id="CLU_016218_1_2_10"/>
<evidence type="ECO:0000313" key="3">
    <source>
        <dbReference type="EMBL" id="AFN75831.1"/>
    </source>
</evidence>
<keyword evidence="2" id="KW-0028">Amino-acid biosynthesis</keyword>
<dbReference type="HAMAP" id="MF_01678">
    <property type="entry name" value="Salvage_MtnA"/>
    <property type="match status" value="1"/>
</dbReference>
<comment type="function">
    <text evidence="2">Catalyzes the interconversion of methylthioribose-1-phosphate (MTR-1-P) into methylthioribulose-1-phosphate (MTRu-1-P).</text>
</comment>
<proteinExistence type="inferred from homology"/>
<dbReference type="UniPathway" id="UPA00904">
    <property type="reaction ID" value="UER00874"/>
</dbReference>
<dbReference type="Gene3D" id="3.40.50.10470">
    <property type="entry name" value="Translation initiation factor eif-2b, domain 2"/>
    <property type="match status" value="1"/>
</dbReference>
<dbReference type="Proteomes" id="UP000009011">
    <property type="component" value="Chromosome"/>
</dbReference>
<dbReference type="InterPro" id="IPR011559">
    <property type="entry name" value="Initiation_fac_2B_a/b/d"/>
</dbReference>
<gene>
    <name evidence="2" type="primary">mtnA</name>
    <name evidence="3" type="ordered locus">MROS_2601</name>
</gene>
<dbReference type="SUPFAM" id="SSF100950">
    <property type="entry name" value="NagB/RpiA/CoA transferase-like"/>
    <property type="match status" value="1"/>
</dbReference>
<organism evidence="3 4">
    <name type="scientific">Melioribacter roseus (strain DSM 23840 / JCM 17771 / VKM B-2668 / P3M-2)</name>
    <dbReference type="NCBI Taxonomy" id="1191523"/>
    <lineage>
        <taxon>Bacteria</taxon>
        <taxon>Pseudomonadati</taxon>
        <taxon>Ignavibacteriota</taxon>
        <taxon>Ignavibacteria</taxon>
        <taxon>Ignavibacteriales</taxon>
        <taxon>Melioribacteraceae</taxon>
        <taxon>Melioribacter</taxon>
    </lineage>
</organism>
<keyword evidence="2" id="KW-0486">Methionine biosynthesis</keyword>
<dbReference type="InterPro" id="IPR042529">
    <property type="entry name" value="IF_2B-like_C"/>
</dbReference>
<dbReference type="RefSeq" id="WP_014857261.1">
    <property type="nucleotide sequence ID" value="NC_018178.1"/>
</dbReference>
<accession>I7A7H9</accession>
<protein>
    <recommendedName>
        <fullName evidence="2">Methylthioribose-1-phosphate isomerase</fullName>
        <shortName evidence="2">M1Pi</shortName>
        <shortName evidence="2">MTR-1-P isomerase</shortName>
        <ecNumber evidence="2">5.3.1.23</ecNumber>
    </recommendedName>
    <alternativeName>
        <fullName evidence="2">S-methyl-5-thioribose-1-phosphate isomerase</fullName>
    </alternativeName>
</protein>
<dbReference type="InterPro" id="IPR027363">
    <property type="entry name" value="M1Pi_N"/>
</dbReference>
<dbReference type="EC" id="5.3.1.23" evidence="2"/>
<dbReference type="FunFam" id="3.40.50.10470:FF:000006">
    <property type="entry name" value="Methylthioribose-1-phosphate isomerase"/>
    <property type="match status" value="1"/>
</dbReference>
<dbReference type="Gene3D" id="1.20.120.420">
    <property type="entry name" value="translation initiation factor eif-2b, domain 1"/>
    <property type="match status" value="1"/>
</dbReference>
<dbReference type="NCBIfam" id="NF004326">
    <property type="entry name" value="PRK05720.1"/>
    <property type="match status" value="1"/>
</dbReference>
<evidence type="ECO:0000256" key="1">
    <source>
        <dbReference type="ARBA" id="ARBA00023235"/>
    </source>
</evidence>
<dbReference type="AlphaFoldDB" id="I7A7H9"/>
<sequence>MFKIEAVKFKDDKIILIDQTKLPLKEEYIVTDDYERIAIAIERLEVRGAPAIGVTAAYALALSVKNKNENVEEEFLKAYNRLKSTRPTAVNLFFGLDSIKEEFEKYKNDPRVYLKLIEAAKRLHEDDIEMCEKIALNGLSVFDRKMRVLTHCNTGALATGGSGTALNVIRRAYFNGFVECVHVDETRPLLQGSRLTAWELDKLGIPFSINTDSTAAVLMKEKKVDLIITGADRIAVNGDTANKIGTYNLAVLARHHNIPFYIAAPTSTIDRHCPSGKEIKIELRGKEELVKIGDCRFTSDAYDAYCPAFDVTPAELITGIITEKGVFGNPYRLENV</sequence>
<feature type="binding site" evidence="2">
    <location>
        <position position="86"/>
    </location>
    <ligand>
        <name>substrate</name>
    </ligand>
</feature>
<keyword evidence="1 2" id="KW-0413">Isomerase</keyword>
<feature type="binding site" evidence="2">
    <location>
        <position position="191"/>
    </location>
    <ligand>
        <name>substrate</name>
    </ligand>
</feature>
<dbReference type="NCBIfam" id="TIGR00512">
    <property type="entry name" value="salvage_mtnA"/>
    <property type="match status" value="1"/>
</dbReference>
<dbReference type="eggNOG" id="COG0182">
    <property type="taxonomic scope" value="Bacteria"/>
</dbReference>
<dbReference type="InterPro" id="IPR005251">
    <property type="entry name" value="IF-M1Pi"/>
</dbReference>
<dbReference type="GO" id="GO:0046523">
    <property type="term" value="F:S-methyl-5-thioribose-1-phosphate isomerase activity"/>
    <property type="evidence" value="ECO:0007669"/>
    <property type="project" value="UniProtKB-UniRule"/>
</dbReference>
<dbReference type="InterPro" id="IPR037171">
    <property type="entry name" value="NagB/RpiA_transferase-like"/>
</dbReference>
<comment type="catalytic activity">
    <reaction evidence="2">
        <text>5-(methylsulfanyl)-alpha-D-ribose 1-phosphate = 5-(methylsulfanyl)-D-ribulose 1-phosphate</text>
        <dbReference type="Rhea" id="RHEA:19989"/>
        <dbReference type="ChEBI" id="CHEBI:58533"/>
        <dbReference type="ChEBI" id="CHEBI:58548"/>
        <dbReference type="EC" id="5.3.1.23"/>
    </reaction>
</comment>
<dbReference type="EMBL" id="CP003557">
    <property type="protein sequence ID" value="AFN75831.1"/>
    <property type="molecule type" value="Genomic_DNA"/>
</dbReference>
<dbReference type="PANTHER" id="PTHR43475:SF1">
    <property type="entry name" value="METHYLTHIORIBOSE-1-PHOSPHATE ISOMERASE"/>
    <property type="match status" value="1"/>
</dbReference>
<dbReference type="PANTHER" id="PTHR43475">
    <property type="entry name" value="METHYLTHIORIBOSE-1-PHOSPHATE ISOMERASE"/>
    <property type="match status" value="1"/>
</dbReference>
<comment type="pathway">
    <text evidence="2">Amino-acid biosynthesis; L-methionine biosynthesis via salvage pathway; L-methionine from S-methyl-5-thio-alpha-D-ribose 1-phosphate: step 1/6.</text>
</comment>
<reference evidence="3 4" key="1">
    <citation type="journal article" date="2013" name="PLoS ONE">
        <title>Genomic analysis of Melioribacter roseus, facultatively anaerobic organotrophic bacterium representing a novel deep lineage within Bacteriodetes/Chlorobi group.</title>
        <authorList>
            <person name="Kadnikov V.V."/>
            <person name="Mardanov A.V."/>
            <person name="Podosokorskaya O.A."/>
            <person name="Gavrilov S.N."/>
            <person name="Kublanov I.V."/>
            <person name="Beletsky A.V."/>
            <person name="Bonch-Osmolovskaya E.A."/>
            <person name="Ravin N.V."/>
        </authorList>
    </citation>
    <scope>NUCLEOTIDE SEQUENCE [LARGE SCALE GENOMIC DNA]</scope>
    <source>
        <strain evidence="4">JCM 17771 / P3M-2</strain>
    </source>
</reference>
<dbReference type="KEGG" id="mro:MROS_2601"/>
<feature type="binding site" evidence="2">
    <location>
        <begin position="242"/>
        <end position="243"/>
    </location>
    <ligand>
        <name>substrate</name>
    </ligand>
</feature>
<feature type="active site" description="Proton donor" evidence="2">
    <location>
        <position position="232"/>
    </location>
</feature>
<dbReference type="FunFam" id="1.20.120.420:FF:000003">
    <property type="entry name" value="Methylthioribose-1-phosphate isomerase"/>
    <property type="match status" value="1"/>
</dbReference>
<name>I7A7H9_MELRP</name>
<feature type="site" description="Transition state stabilizer" evidence="2">
    <location>
        <position position="152"/>
    </location>
</feature>
<dbReference type="Pfam" id="PF01008">
    <property type="entry name" value="IF-2B"/>
    <property type="match status" value="1"/>
</dbReference>
<dbReference type="NCBIfam" id="TIGR00524">
    <property type="entry name" value="eIF-2B_rel"/>
    <property type="match status" value="1"/>
</dbReference>
<dbReference type="OrthoDB" id="9803436at2"/>
<keyword evidence="4" id="KW-1185">Reference proteome</keyword>
<comment type="similarity">
    <text evidence="2">Belongs to the EIF-2B alpha/beta/delta subunits family. MtnA subfamily.</text>
</comment>